<name>A0ABN9X1X3_9DINO</name>
<dbReference type="Proteomes" id="UP001189429">
    <property type="component" value="Unassembled WGS sequence"/>
</dbReference>
<feature type="coiled-coil region" evidence="1">
    <location>
        <begin position="723"/>
        <end position="757"/>
    </location>
</feature>
<keyword evidence="1" id="KW-0175">Coiled coil</keyword>
<gene>
    <name evidence="2" type="ORF">PCOR1329_LOCUS72650</name>
</gene>
<accession>A0ABN9X1X3</accession>
<evidence type="ECO:0000256" key="1">
    <source>
        <dbReference type="SAM" id="Coils"/>
    </source>
</evidence>
<proteinExistence type="predicted"/>
<sequence length="1026" mass="109881">MDVAKREEREATNAQQIRKSLPIQVYKNADFENAERRAIDSKYGSVLETSEAVPLMSYLKGVLVTRGAKAIHPHSDNLIFSTGNLHTTRDSTNIITGMTMDQLCNYIVGNPEIDACTNDLLMNQHDSFAHPGGIASMNTVIILTAAMPTKGSMVSILDHALEGAACGPRAMAAGAAPAPVGLADVVRLEVRGLSGDRLCGDLAAPRAADVAALRAILDDALPSGLAGSDTVLYEGELLAGGVDRPFEHAAAEACSLTVVFGWSVRFSGQVAAEEVAAHEPVAMRSSRGRLPTPFAGPHHVRFSPDAAQPEVALPASARAPRRRRIATPFHIPVGPEAALGEQILRSGLELSALGKAWASEFWLASCTQNLRRPLVDTLQSTFLWITSAACDMVRVAMLMLLNLDEEQQQEVLDGMDPAFHRAVFQRPAVQLLPYPLQRLLLGREAAAGGPKALGWGACPRLAPDPRARSASDLRVVDRHRGRTKRHSHARLEVRAGFLDLLWAALATPRVAPLARAAHQGGGFQHRSKRCARTSERLRLCRLLFLWRTRSASDLGAVERQPSLSAAELSHVLRCTQEAASGFAASGLLQARAGQRPRRPADAAALEGILARKARVSALSAVQTLASSTTSLGYENGRRAVGELGAGVQGLAADPTARAVAASAAGGAAFFTFGLSIPIGAAMGAGAGCCAGGAAAGSAGLVCGGALGLQACRAQATLAMKELRREAEHRRKAASERRNAKQREVNALKEQKRTAKEAMIKKAQALMGAKGQEADGMLGEMSLGIMVDVLMALPQAVENPIFVKRLNRAKDEITQSVQDFLNITRRKSSKFVVASSKASDVELSFLMARYFHEASFRVKALQSDAQKVARDLNVVMPRELRQSFLPIVKQLRSQAVPLRVNASELAKATLPEACSQISSVMANISDYNNKLSTMHTGLHNLWQISELMLPHMSKVYPLKSVVIDTVKDFMSMATTQDVAGLQESSDEIVTNIGPVVMERMQCTWSSARAHGAGIFALLASLAGFLFY</sequence>
<evidence type="ECO:0000313" key="3">
    <source>
        <dbReference type="Proteomes" id="UP001189429"/>
    </source>
</evidence>
<dbReference type="EMBL" id="CAUYUJ010019726">
    <property type="protein sequence ID" value="CAK0893262.1"/>
    <property type="molecule type" value="Genomic_DNA"/>
</dbReference>
<organism evidence="2 3">
    <name type="scientific">Prorocentrum cordatum</name>
    <dbReference type="NCBI Taxonomy" id="2364126"/>
    <lineage>
        <taxon>Eukaryota</taxon>
        <taxon>Sar</taxon>
        <taxon>Alveolata</taxon>
        <taxon>Dinophyceae</taxon>
        <taxon>Prorocentrales</taxon>
        <taxon>Prorocentraceae</taxon>
        <taxon>Prorocentrum</taxon>
    </lineage>
</organism>
<protein>
    <submittedName>
        <fullName evidence="2">Uncharacterized protein</fullName>
    </submittedName>
</protein>
<keyword evidence="3" id="KW-1185">Reference proteome</keyword>
<comment type="caution">
    <text evidence="2">The sequence shown here is derived from an EMBL/GenBank/DDBJ whole genome shotgun (WGS) entry which is preliminary data.</text>
</comment>
<evidence type="ECO:0000313" key="2">
    <source>
        <dbReference type="EMBL" id="CAK0893262.1"/>
    </source>
</evidence>
<reference evidence="2" key="1">
    <citation type="submission" date="2023-10" db="EMBL/GenBank/DDBJ databases">
        <authorList>
            <person name="Chen Y."/>
            <person name="Shah S."/>
            <person name="Dougan E. K."/>
            <person name="Thang M."/>
            <person name="Chan C."/>
        </authorList>
    </citation>
    <scope>NUCLEOTIDE SEQUENCE [LARGE SCALE GENOMIC DNA]</scope>
</reference>